<evidence type="ECO:0000313" key="3">
    <source>
        <dbReference type="Proteomes" id="UP001472677"/>
    </source>
</evidence>
<dbReference type="EMBL" id="JBBPBM010000542">
    <property type="protein sequence ID" value="KAK8494374.1"/>
    <property type="molecule type" value="Genomic_DNA"/>
</dbReference>
<feature type="region of interest" description="Disordered" evidence="1">
    <location>
        <begin position="16"/>
        <end position="44"/>
    </location>
</feature>
<gene>
    <name evidence="2" type="ORF">V6N12_049295</name>
</gene>
<evidence type="ECO:0000313" key="2">
    <source>
        <dbReference type="EMBL" id="KAK8494374.1"/>
    </source>
</evidence>
<reference evidence="2 3" key="1">
    <citation type="journal article" date="2024" name="G3 (Bethesda)">
        <title>Genome assembly of Hibiscus sabdariffa L. provides insights into metabolisms of medicinal natural products.</title>
        <authorList>
            <person name="Kim T."/>
        </authorList>
    </citation>
    <scope>NUCLEOTIDE SEQUENCE [LARGE SCALE GENOMIC DNA]</scope>
    <source>
        <strain evidence="2">TK-2024</strain>
        <tissue evidence="2">Old leaves</tissue>
    </source>
</reference>
<dbReference type="Proteomes" id="UP001472677">
    <property type="component" value="Unassembled WGS sequence"/>
</dbReference>
<evidence type="ECO:0000256" key="1">
    <source>
        <dbReference type="SAM" id="MobiDB-lite"/>
    </source>
</evidence>
<accession>A0ABR2AL22</accession>
<comment type="caution">
    <text evidence="2">The sequence shown here is derived from an EMBL/GenBank/DDBJ whole genome shotgun (WGS) entry which is preliminary data.</text>
</comment>
<proteinExistence type="predicted"/>
<name>A0ABR2AL22_9ROSI</name>
<protein>
    <submittedName>
        <fullName evidence="2">Uncharacterized protein</fullName>
    </submittedName>
</protein>
<feature type="compositionally biased region" description="Basic and acidic residues" evidence="1">
    <location>
        <begin position="20"/>
        <end position="38"/>
    </location>
</feature>
<keyword evidence="3" id="KW-1185">Reference proteome</keyword>
<organism evidence="2 3">
    <name type="scientific">Hibiscus sabdariffa</name>
    <name type="common">roselle</name>
    <dbReference type="NCBI Taxonomy" id="183260"/>
    <lineage>
        <taxon>Eukaryota</taxon>
        <taxon>Viridiplantae</taxon>
        <taxon>Streptophyta</taxon>
        <taxon>Embryophyta</taxon>
        <taxon>Tracheophyta</taxon>
        <taxon>Spermatophyta</taxon>
        <taxon>Magnoliopsida</taxon>
        <taxon>eudicotyledons</taxon>
        <taxon>Gunneridae</taxon>
        <taxon>Pentapetalae</taxon>
        <taxon>rosids</taxon>
        <taxon>malvids</taxon>
        <taxon>Malvales</taxon>
        <taxon>Malvaceae</taxon>
        <taxon>Malvoideae</taxon>
        <taxon>Hibiscus</taxon>
    </lineage>
</organism>
<sequence>MTSVQEEVSALAQRWSEWSQLHDGDNGVNKDDSGKVAELEESYQDPEAQFNIAPTLLDMDERELADPLRRAREWIQNQAKSIEKNKAWTKKETIHILVLAQQAEKLEPFFEKPGNKEGHQTKKLLKDILDLGCTYLEVLNNVNFSKVIL</sequence>